<dbReference type="RefSeq" id="WP_165331735.1">
    <property type="nucleotide sequence ID" value="NZ_JAAKZW010000030.1"/>
</dbReference>
<gene>
    <name evidence="3" type="ORF">G6045_11230</name>
</gene>
<feature type="transmembrane region" description="Helical" evidence="1">
    <location>
        <begin position="188"/>
        <end position="203"/>
    </location>
</feature>
<evidence type="ECO:0000256" key="1">
    <source>
        <dbReference type="SAM" id="Phobius"/>
    </source>
</evidence>
<evidence type="ECO:0000313" key="3">
    <source>
        <dbReference type="EMBL" id="NGO76235.1"/>
    </source>
</evidence>
<feature type="transmembrane region" description="Helical" evidence="1">
    <location>
        <begin position="333"/>
        <end position="354"/>
    </location>
</feature>
<comment type="caution">
    <text evidence="3">The sequence shown here is derived from an EMBL/GenBank/DDBJ whole genome shotgun (WGS) entry which is preliminary data.</text>
</comment>
<protein>
    <recommendedName>
        <fullName evidence="5">Glycosyltransferase RgtA/B/C/D-like domain-containing protein</fullName>
    </recommendedName>
</protein>
<keyword evidence="1" id="KW-1133">Transmembrane helix</keyword>
<feature type="transmembrane region" description="Helical" evidence="1">
    <location>
        <begin position="360"/>
        <end position="379"/>
    </location>
</feature>
<evidence type="ECO:0000313" key="4">
    <source>
        <dbReference type="Proteomes" id="UP000481109"/>
    </source>
</evidence>
<dbReference type="Proteomes" id="UP000481109">
    <property type="component" value="Unassembled WGS sequence"/>
</dbReference>
<organism evidence="3 4">
    <name type="scientific">Streptomyces mesophilus</name>
    <dbReference type="NCBI Taxonomy" id="1775132"/>
    <lineage>
        <taxon>Bacteria</taxon>
        <taxon>Bacillati</taxon>
        <taxon>Actinomycetota</taxon>
        <taxon>Actinomycetes</taxon>
        <taxon>Kitasatosporales</taxon>
        <taxon>Streptomycetaceae</taxon>
        <taxon>Streptomyces</taxon>
    </lineage>
</organism>
<feature type="transmembrane region" description="Helical" evidence="1">
    <location>
        <begin position="308"/>
        <end position="326"/>
    </location>
</feature>
<feature type="chain" id="PRO_5026215271" description="Glycosyltransferase RgtA/B/C/D-like domain-containing protein" evidence="2">
    <location>
        <begin position="26"/>
        <end position="405"/>
    </location>
</feature>
<feature type="transmembrane region" description="Helical" evidence="1">
    <location>
        <begin position="165"/>
        <end position="183"/>
    </location>
</feature>
<reference evidence="3 4" key="1">
    <citation type="submission" date="2020-02" db="EMBL/GenBank/DDBJ databases">
        <title>Whole-genome analyses of novel actinobacteria.</title>
        <authorList>
            <person name="Sahin N."/>
            <person name="Tokatli A."/>
        </authorList>
    </citation>
    <scope>NUCLEOTIDE SEQUENCE [LARGE SCALE GENOMIC DNA]</scope>
    <source>
        <strain evidence="3 4">YC504</strain>
    </source>
</reference>
<evidence type="ECO:0008006" key="5">
    <source>
        <dbReference type="Google" id="ProtNLM"/>
    </source>
</evidence>
<keyword evidence="1" id="KW-0812">Transmembrane</keyword>
<feature type="transmembrane region" description="Helical" evidence="1">
    <location>
        <begin position="140"/>
        <end position="159"/>
    </location>
</feature>
<name>A0A6G4XFC1_9ACTN</name>
<feature type="transmembrane region" description="Helical" evidence="1">
    <location>
        <begin position="103"/>
        <end position="128"/>
    </location>
</feature>
<accession>A0A6G4XFC1</accession>
<dbReference type="AlphaFoldDB" id="A0A6G4XFC1"/>
<feature type="signal peptide" evidence="2">
    <location>
        <begin position="1"/>
        <end position="25"/>
    </location>
</feature>
<sequence>MSTARRLAAPLLLALLLTGFHSANASQSWGFNNDSYRYSRAALEFLGLPRGEAQVKARDAYCASRSELTACLAANPQGVKPDHPRYERIFDTRPGYPLLAAPFIAVFGALKGLWVLSFLLTATSGLLTYTLLRISGLSRLPSLAGEAVLLTGGLGYWGTRALADSLVTPCLLLCGIGSVYVLMGRRRAGLGALLGGLLVLALTKYSTALLLAVTLAAASALYAWRTTRHVPRRFAPTTRTGERHRAWTTLTVASAGAALWIGAVTALLGLPAASETMQDTLTRYFTRPDVPDPVQGMLALEVTYWPTWFHYNVGFALLLGLCLWALWRHRPQLLPIALATGLTGLGTAFAHPLLEELDRLWVVAWVPVALGVPVLVQTLGNRGGALLPPARSAPAAREPDRTLTP</sequence>
<feature type="transmembrane region" description="Helical" evidence="1">
    <location>
        <begin position="246"/>
        <end position="270"/>
    </location>
</feature>
<dbReference type="EMBL" id="JAAKZW010000030">
    <property type="protein sequence ID" value="NGO76235.1"/>
    <property type="molecule type" value="Genomic_DNA"/>
</dbReference>
<keyword evidence="1" id="KW-0472">Membrane</keyword>
<keyword evidence="2" id="KW-0732">Signal</keyword>
<proteinExistence type="predicted"/>
<keyword evidence="4" id="KW-1185">Reference proteome</keyword>
<evidence type="ECO:0000256" key="2">
    <source>
        <dbReference type="SAM" id="SignalP"/>
    </source>
</evidence>